<comment type="subcellular location">
    <subcellularLocation>
        <location evidence="1 8">Cell outer membrane</location>
        <topology evidence="1 8">Multi-pass membrane protein</topology>
    </subcellularLocation>
</comment>
<dbReference type="Gene3D" id="2.40.170.20">
    <property type="entry name" value="TonB-dependent receptor, beta-barrel domain"/>
    <property type="match status" value="1"/>
</dbReference>
<dbReference type="Pfam" id="PF00593">
    <property type="entry name" value="TonB_dep_Rec_b-barrel"/>
    <property type="match status" value="1"/>
</dbReference>
<keyword evidence="3 8" id="KW-1134">Transmembrane beta strand</keyword>
<dbReference type="NCBIfam" id="TIGR04057">
    <property type="entry name" value="SusC_RagA_signa"/>
    <property type="match status" value="1"/>
</dbReference>
<dbReference type="InterPro" id="IPR039426">
    <property type="entry name" value="TonB-dep_rcpt-like"/>
</dbReference>
<feature type="domain" description="TonB-dependent receptor plug" evidence="11">
    <location>
        <begin position="124"/>
        <end position="269"/>
    </location>
</feature>
<keyword evidence="5 9" id="KW-0798">TonB box</keyword>
<dbReference type="SUPFAM" id="SSF56935">
    <property type="entry name" value="Porins"/>
    <property type="match status" value="1"/>
</dbReference>
<keyword evidence="13" id="KW-1185">Reference proteome</keyword>
<accession>A0ABP6WWZ9</accession>
<dbReference type="SUPFAM" id="SSF49464">
    <property type="entry name" value="Carboxypeptidase regulatory domain-like"/>
    <property type="match status" value="1"/>
</dbReference>
<dbReference type="Pfam" id="PF13715">
    <property type="entry name" value="CarbopepD_reg_2"/>
    <property type="match status" value="1"/>
</dbReference>
<dbReference type="EMBL" id="BAABCY010000015">
    <property type="protein sequence ID" value="GAA3556036.1"/>
    <property type="molecule type" value="Genomic_DNA"/>
</dbReference>
<evidence type="ECO:0000259" key="10">
    <source>
        <dbReference type="Pfam" id="PF00593"/>
    </source>
</evidence>
<evidence type="ECO:0000256" key="8">
    <source>
        <dbReference type="PROSITE-ProRule" id="PRU01360"/>
    </source>
</evidence>
<dbReference type="InterPro" id="IPR036942">
    <property type="entry name" value="Beta-barrel_TonB_sf"/>
</dbReference>
<keyword evidence="7 8" id="KW-0998">Cell outer membrane</keyword>
<evidence type="ECO:0000313" key="13">
    <source>
        <dbReference type="Proteomes" id="UP001500954"/>
    </source>
</evidence>
<feature type="domain" description="TonB-dependent receptor-like beta-barrel" evidence="10">
    <location>
        <begin position="420"/>
        <end position="838"/>
    </location>
</feature>
<evidence type="ECO:0000256" key="1">
    <source>
        <dbReference type="ARBA" id="ARBA00004571"/>
    </source>
</evidence>
<dbReference type="InterPro" id="IPR012910">
    <property type="entry name" value="Plug_dom"/>
</dbReference>
<keyword evidence="12" id="KW-0675">Receptor</keyword>
<dbReference type="NCBIfam" id="TIGR04056">
    <property type="entry name" value="OMP_RagA_SusC"/>
    <property type="match status" value="1"/>
</dbReference>
<keyword evidence="6 8" id="KW-0472">Membrane</keyword>
<dbReference type="InterPro" id="IPR037066">
    <property type="entry name" value="Plug_dom_sf"/>
</dbReference>
<sequence>MIKKTILLVIVVVFGTSLFYGQNITKAQTIKAIEIQGTVIAEEDNQPVLGATVLVKGTTKGVATDFDGKFTIALNVGDVLIFSSLGFETKELKVTEKKALTVYLKSSVEALELITVVGYGVQEKRNLTGAIGTIKAKDLDKTIPSFDNALAGKIAGVQVISSSGAPGGATAITIRGITSLNANSNNPLIVIDGVPVYGTNRSNNTVGFERSSVLASGFGGTFVASTLENKSEFERNPLAMLNMNDIESIEVLKDAYATAIYGSRGAAGVILITTKNGTSKAPRISLNYTTTFSDPIDTPSLLSASQYSDFYNLYTEGNNYPLEAETNWLDSVLQTGITSNLNISVSAGDDKLKYFVSASYLNQEAYIVNQDYKKYSFRGNADYKLTNKLKLGLNGTISYTDNAALNAQSIYRNAVLKAPNLAAKNDDGSYKFGFSPNLNGLRDNPLAQAYKDRNYVKDDRVIGNVYLEYKPFRWLTLKSEMGIDVLNSKSYSRLISRPVDLEGGSATQTKKNNKKFVVNNTASIVKVFNNIHSINSVIGQSFETSREESASIFGGDFASDDILDIYQAGRVGGNPEPIIREWALFSVFGRLNYQYDHKYLAGVTYRVDGSSRFSKNNRYVGFPSFSLGWRASEEAFLKDVSWMDQLKFRGSIGFSGIDGTSGYYGDQGQYELLRAGDRRLLYYSGSEILQVVQPNNPNLKWERTKTIDLGLDLDLFGEKVSLTVDYYYKKITNLLYASAVPWYQGYAIQQQNIGDMENRGFEVDLSTENIANANFSWVTNFNISRNTNKILKLNFEGSDTGGAALGYKYFAEGQPAGQFFLYDWAGVNPLTGNPLWNYPDGTQSEVHPASRFSPIKDNPHIARKPMGDALPDFFGGLTNTFRYKNWKLEAFFSFSYGSQLYNGTKALQYTYSTKEANNLSPGILDYWKIVGHRTDIPSINNASIENTGFGSRVDYISGRDSNRFLEDGSYIRLKNISLTYNVPESFLENNFLKSASIYIQANNLLTFTKYSGLDPEVSAFGSSALLSGYDELTLPQSKSYSIGVNIGF</sequence>
<protein>
    <submittedName>
        <fullName evidence="12">TonB-dependent receptor</fullName>
    </submittedName>
</protein>
<evidence type="ECO:0000256" key="4">
    <source>
        <dbReference type="ARBA" id="ARBA00022692"/>
    </source>
</evidence>
<dbReference type="InterPro" id="IPR008969">
    <property type="entry name" value="CarboxyPept-like_regulatory"/>
</dbReference>
<name>A0ABP6WWZ9_9FLAO</name>
<evidence type="ECO:0000256" key="3">
    <source>
        <dbReference type="ARBA" id="ARBA00022452"/>
    </source>
</evidence>
<dbReference type="InterPro" id="IPR023997">
    <property type="entry name" value="TonB-dep_OMP_SusC/RagA_CS"/>
</dbReference>
<evidence type="ECO:0000256" key="2">
    <source>
        <dbReference type="ARBA" id="ARBA00022448"/>
    </source>
</evidence>
<dbReference type="RefSeq" id="WP_345004114.1">
    <property type="nucleotide sequence ID" value="NZ_BAABCY010000015.1"/>
</dbReference>
<dbReference type="InterPro" id="IPR000531">
    <property type="entry name" value="Beta-barrel_TonB"/>
</dbReference>
<dbReference type="Gene3D" id="2.60.40.1120">
    <property type="entry name" value="Carboxypeptidase-like, regulatory domain"/>
    <property type="match status" value="1"/>
</dbReference>
<dbReference type="PROSITE" id="PS52016">
    <property type="entry name" value="TONB_DEPENDENT_REC_3"/>
    <property type="match status" value="1"/>
</dbReference>
<evidence type="ECO:0000256" key="6">
    <source>
        <dbReference type="ARBA" id="ARBA00023136"/>
    </source>
</evidence>
<evidence type="ECO:0000256" key="7">
    <source>
        <dbReference type="ARBA" id="ARBA00023237"/>
    </source>
</evidence>
<evidence type="ECO:0000256" key="5">
    <source>
        <dbReference type="ARBA" id="ARBA00023077"/>
    </source>
</evidence>
<dbReference type="InterPro" id="IPR023996">
    <property type="entry name" value="TonB-dep_OMP_SusC/RagA"/>
</dbReference>
<keyword evidence="4 8" id="KW-0812">Transmembrane</keyword>
<dbReference type="Gene3D" id="2.170.130.10">
    <property type="entry name" value="TonB-dependent receptor, plug domain"/>
    <property type="match status" value="1"/>
</dbReference>
<proteinExistence type="inferred from homology"/>
<comment type="caution">
    <text evidence="12">The sequence shown here is derived from an EMBL/GenBank/DDBJ whole genome shotgun (WGS) entry which is preliminary data.</text>
</comment>
<gene>
    <name evidence="12" type="ORF">GCM10022395_04220</name>
</gene>
<organism evidence="12 13">
    <name type="scientific">Snuella lapsa</name>
    <dbReference type="NCBI Taxonomy" id="870481"/>
    <lineage>
        <taxon>Bacteria</taxon>
        <taxon>Pseudomonadati</taxon>
        <taxon>Bacteroidota</taxon>
        <taxon>Flavobacteriia</taxon>
        <taxon>Flavobacteriales</taxon>
        <taxon>Flavobacteriaceae</taxon>
        <taxon>Snuella</taxon>
    </lineage>
</organism>
<keyword evidence="2 8" id="KW-0813">Transport</keyword>
<dbReference type="Pfam" id="PF07715">
    <property type="entry name" value="Plug"/>
    <property type="match status" value="1"/>
</dbReference>
<evidence type="ECO:0000313" key="12">
    <source>
        <dbReference type="EMBL" id="GAA3556036.1"/>
    </source>
</evidence>
<reference evidence="13" key="1">
    <citation type="journal article" date="2019" name="Int. J. Syst. Evol. Microbiol.">
        <title>The Global Catalogue of Microorganisms (GCM) 10K type strain sequencing project: providing services to taxonomists for standard genome sequencing and annotation.</title>
        <authorList>
            <consortium name="The Broad Institute Genomics Platform"/>
            <consortium name="The Broad Institute Genome Sequencing Center for Infectious Disease"/>
            <person name="Wu L."/>
            <person name="Ma J."/>
        </authorList>
    </citation>
    <scope>NUCLEOTIDE SEQUENCE [LARGE SCALE GENOMIC DNA]</scope>
    <source>
        <strain evidence="13">JCM 17111</strain>
    </source>
</reference>
<evidence type="ECO:0000256" key="9">
    <source>
        <dbReference type="RuleBase" id="RU003357"/>
    </source>
</evidence>
<dbReference type="Proteomes" id="UP001500954">
    <property type="component" value="Unassembled WGS sequence"/>
</dbReference>
<comment type="similarity">
    <text evidence="8 9">Belongs to the TonB-dependent receptor family.</text>
</comment>
<evidence type="ECO:0000259" key="11">
    <source>
        <dbReference type="Pfam" id="PF07715"/>
    </source>
</evidence>